<reference evidence="1 2" key="1">
    <citation type="submission" date="2018-08" db="EMBL/GenBank/DDBJ databases">
        <title>Chitinophaga sp. K20C18050901, a novel bacterium isolated from forest soil.</title>
        <authorList>
            <person name="Wang C."/>
        </authorList>
    </citation>
    <scope>NUCLEOTIDE SEQUENCE [LARGE SCALE GENOMIC DNA]</scope>
    <source>
        <strain evidence="1 2">K20C18050901</strain>
    </source>
</reference>
<proteinExistence type="predicted"/>
<evidence type="ECO:0000313" key="2">
    <source>
        <dbReference type="Proteomes" id="UP000261174"/>
    </source>
</evidence>
<protein>
    <submittedName>
        <fullName evidence="1">Uncharacterized protein</fullName>
    </submittedName>
</protein>
<comment type="caution">
    <text evidence="1">The sequence shown here is derived from an EMBL/GenBank/DDBJ whole genome shotgun (WGS) entry which is preliminary data.</text>
</comment>
<name>A0A3E1P4A4_9BACT</name>
<dbReference type="AlphaFoldDB" id="A0A3E1P4A4"/>
<evidence type="ECO:0000313" key="1">
    <source>
        <dbReference type="EMBL" id="RFM35005.1"/>
    </source>
</evidence>
<sequence>MALKLQAPVVYAKIVYLFFEKRRGKIIVQEGGFYLESNIELSTLLNTMTKGLQIVSESPSL</sequence>
<organism evidence="1 2">
    <name type="scientific">Chitinophaga silvisoli</name>
    <dbReference type="NCBI Taxonomy" id="2291814"/>
    <lineage>
        <taxon>Bacteria</taxon>
        <taxon>Pseudomonadati</taxon>
        <taxon>Bacteroidota</taxon>
        <taxon>Chitinophagia</taxon>
        <taxon>Chitinophagales</taxon>
        <taxon>Chitinophagaceae</taxon>
        <taxon>Chitinophaga</taxon>
    </lineage>
</organism>
<accession>A0A3E1P4A4</accession>
<dbReference type="Proteomes" id="UP000261174">
    <property type="component" value="Unassembled WGS sequence"/>
</dbReference>
<dbReference type="EMBL" id="QTJV01000002">
    <property type="protein sequence ID" value="RFM35005.1"/>
    <property type="molecule type" value="Genomic_DNA"/>
</dbReference>
<keyword evidence="2" id="KW-1185">Reference proteome</keyword>
<gene>
    <name evidence="1" type="ORF">DXN04_06280</name>
</gene>